<keyword evidence="2" id="KW-0812">Transmembrane</keyword>
<dbReference type="PROSITE" id="PS50222">
    <property type="entry name" value="EF_HAND_2"/>
    <property type="match status" value="1"/>
</dbReference>
<dbReference type="Gene3D" id="1.10.238.10">
    <property type="entry name" value="EF-hand"/>
    <property type="match status" value="1"/>
</dbReference>
<feature type="transmembrane region" description="Helical" evidence="2">
    <location>
        <begin position="36"/>
        <end position="60"/>
    </location>
</feature>
<feature type="domain" description="EF-hand" evidence="3">
    <location>
        <begin position="121"/>
        <end position="156"/>
    </location>
</feature>
<keyword evidence="2" id="KW-1133">Transmembrane helix</keyword>
<feature type="compositionally biased region" description="Polar residues" evidence="1">
    <location>
        <begin position="313"/>
        <end position="323"/>
    </location>
</feature>
<dbReference type="AlphaFoldDB" id="A0A7S3YXD5"/>
<dbReference type="InterPro" id="IPR011992">
    <property type="entry name" value="EF-hand-dom_pair"/>
</dbReference>
<proteinExistence type="predicted"/>
<dbReference type="SUPFAM" id="SSF47473">
    <property type="entry name" value="EF-hand"/>
    <property type="match status" value="1"/>
</dbReference>
<gene>
    <name evidence="4" type="ORF">LGLO00237_LOCUS16666</name>
</gene>
<dbReference type="GO" id="GO:0005509">
    <property type="term" value="F:calcium ion binding"/>
    <property type="evidence" value="ECO:0007669"/>
    <property type="project" value="InterPro"/>
</dbReference>
<reference evidence="4" key="1">
    <citation type="submission" date="2021-01" db="EMBL/GenBank/DDBJ databases">
        <authorList>
            <person name="Corre E."/>
            <person name="Pelletier E."/>
            <person name="Niang G."/>
            <person name="Scheremetjew M."/>
            <person name="Finn R."/>
            <person name="Kale V."/>
            <person name="Holt S."/>
            <person name="Cochrane G."/>
            <person name="Meng A."/>
            <person name="Brown T."/>
            <person name="Cohen L."/>
        </authorList>
    </citation>
    <scope>NUCLEOTIDE SEQUENCE</scope>
    <source>
        <strain evidence="4">CCCM811</strain>
    </source>
</reference>
<organism evidence="4">
    <name type="scientific">Lotharella globosa</name>
    <dbReference type="NCBI Taxonomy" id="91324"/>
    <lineage>
        <taxon>Eukaryota</taxon>
        <taxon>Sar</taxon>
        <taxon>Rhizaria</taxon>
        <taxon>Cercozoa</taxon>
        <taxon>Chlorarachniophyceae</taxon>
        <taxon>Lotharella</taxon>
    </lineage>
</organism>
<protein>
    <recommendedName>
        <fullName evidence="3">EF-hand domain-containing protein</fullName>
    </recommendedName>
</protein>
<dbReference type="SUPFAM" id="SSF81324">
    <property type="entry name" value="Voltage-gated potassium channels"/>
    <property type="match status" value="1"/>
</dbReference>
<name>A0A7S3YXD5_9EUKA</name>
<dbReference type="Gene3D" id="1.10.287.70">
    <property type="match status" value="1"/>
</dbReference>
<evidence type="ECO:0000256" key="1">
    <source>
        <dbReference type="SAM" id="MobiDB-lite"/>
    </source>
</evidence>
<evidence type="ECO:0000259" key="3">
    <source>
        <dbReference type="PROSITE" id="PS50222"/>
    </source>
</evidence>
<dbReference type="EMBL" id="HBIV01023190">
    <property type="protein sequence ID" value="CAE0665061.1"/>
    <property type="molecule type" value="Transcribed_RNA"/>
</dbReference>
<evidence type="ECO:0000256" key="2">
    <source>
        <dbReference type="SAM" id="Phobius"/>
    </source>
</evidence>
<accession>A0A7S3YXD5</accession>
<feature type="compositionally biased region" description="Basic residues" evidence="1">
    <location>
        <begin position="286"/>
        <end position="304"/>
    </location>
</feature>
<evidence type="ECO:0000313" key="4">
    <source>
        <dbReference type="EMBL" id="CAE0665061.1"/>
    </source>
</evidence>
<feature type="region of interest" description="Disordered" evidence="1">
    <location>
        <begin position="256"/>
        <end position="323"/>
    </location>
</feature>
<keyword evidence="2" id="KW-0472">Membrane</keyword>
<dbReference type="InterPro" id="IPR002048">
    <property type="entry name" value="EF_hand_dom"/>
</dbReference>
<sequence>MQYEGWSLTVSVYFAMTALTTAGLEAADVDPHHDTFTNWFIAFYVMFGVGIFGSTMGWVAGKLFEHYARLGMREKVHKRLAKEDLEFASLLLANTNKNNRRFGYGEFLEFMLVRLSLADISTLHDLRHRFDELDKKNRGHITIEDIQAELEFERFDLEKDGVIKMVEFVTICGKLGIGQDNTERLAIFNRIDLGGKGEINRKAFSTWWHSEGRAQLPASGQERAVAYITGDATNVQQRRAAAPSILRSVSDLPIGAREREHLGPSPGSRSRSIARLTGMPSSSKKSSSKNKISSKRKQGKKKPRPSGEAATSPLLNRASSCIE</sequence>